<feature type="region of interest" description="Disordered" evidence="2">
    <location>
        <begin position="181"/>
        <end position="239"/>
    </location>
</feature>
<name>A0ABR1YBB0_9PEZI</name>
<evidence type="ECO:0000313" key="4">
    <source>
        <dbReference type="Proteomes" id="UP001492380"/>
    </source>
</evidence>
<dbReference type="Proteomes" id="UP001492380">
    <property type="component" value="Unassembled WGS sequence"/>
</dbReference>
<feature type="compositionally biased region" description="Polar residues" evidence="2">
    <location>
        <begin position="68"/>
        <end position="85"/>
    </location>
</feature>
<keyword evidence="1" id="KW-0175">Coiled coil</keyword>
<dbReference type="EMBL" id="JBBWRZ010000012">
    <property type="protein sequence ID" value="KAK8224723.1"/>
    <property type="molecule type" value="Genomic_DNA"/>
</dbReference>
<feature type="compositionally biased region" description="Basic and acidic residues" evidence="2">
    <location>
        <begin position="98"/>
        <end position="107"/>
    </location>
</feature>
<evidence type="ECO:0000256" key="2">
    <source>
        <dbReference type="SAM" id="MobiDB-lite"/>
    </source>
</evidence>
<comment type="caution">
    <text evidence="3">The sequence shown here is derived from an EMBL/GenBank/DDBJ whole genome shotgun (WGS) entry which is preliminary data.</text>
</comment>
<keyword evidence="4" id="KW-1185">Reference proteome</keyword>
<feature type="compositionally biased region" description="Polar residues" evidence="2">
    <location>
        <begin position="182"/>
        <end position="193"/>
    </location>
</feature>
<organism evidence="3 4">
    <name type="scientific">Phyllosticta capitalensis</name>
    <dbReference type="NCBI Taxonomy" id="121624"/>
    <lineage>
        <taxon>Eukaryota</taxon>
        <taxon>Fungi</taxon>
        <taxon>Dikarya</taxon>
        <taxon>Ascomycota</taxon>
        <taxon>Pezizomycotina</taxon>
        <taxon>Dothideomycetes</taxon>
        <taxon>Dothideomycetes incertae sedis</taxon>
        <taxon>Botryosphaeriales</taxon>
        <taxon>Phyllostictaceae</taxon>
        <taxon>Phyllosticta</taxon>
    </lineage>
</organism>
<feature type="coiled-coil region" evidence="1">
    <location>
        <begin position="281"/>
        <end position="315"/>
    </location>
</feature>
<gene>
    <name evidence="3" type="ORF">HDK90DRAFT_90015</name>
</gene>
<accession>A0ABR1YBB0</accession>
<feature type="compositionally biased region" description="Low complexity" evidence="2">
    <location>
        <begin position="201"/>
        <end position="212"/>
    </location>
</feature>
<evidence type="ECO:0000256" key="1">
    <source>
        <dbReference type="SAM" id="Coils"/>
    </source>
</evidence>
<evidence type="ECO:0000313" key="3">
    <source>
        <dbReference type="EMBL" id="KAK8224723.1"/>
    </source>
</evidence>
<reference evidence="3 4" key="1">
    <citation type="submission" date="2024-04" db="EMBL/GenBank/DDBJ databases">
        <title>Phyllosticta paracitricarpa is synonymous to the EU quarantine fungus P. citricarpa based on phylogenomic analyses.</title>
        <authorList>
            <consortium name="Lawrence Berkeley National Laboratory"/>
            <person name="Van Ingen-Buijs V.A."/>
            <person name="Van Westerhoven A.C."/>
            <person name="Haridas S."/>
            <person name="Skiadas P."/>
            <person name="Martin F."/>
            <person name="Groenewald J.Z."/>
            <person name="Crous P.W."/>
            <person name="Seidl M.F."/>
        </authorList>
    </citation>
    <scope>NUCLEOTIDE SEQUENCE [LARGE SCALE GENOMIC DNA]</scope>
    <source>
        <strain evidence="3 4">CBS 123374</strain>
    </source>
</reference>
<feature type="compositionally biased region" description="Polar residues" evidence="2">
    <location>
        <begin position="227"/>
        <end position="239"/>
    </location>
</feature>
<sequence>MKLGVALNSGSSPLKTSRAFRAPFLFTSLTKPHAPPPHRLYSLLLYIMEATRSLSSRFPVNLPKKSKPTASTSALFKKSTQQLPPSINLHDARRKRDSRPTKYELTSKPHGIRKRVLKNNAMRTWEKAKLEKTQLSQRDSLSSMFSEATTGARKGVLTNAQALLDEAQSSLLARINSAYDDPSTTTAGSSPTKLKQPTPPAKAKIAKPSKGPFLSSSPEQEHEVANNADQTRPEPSSTELCRLHNAYIARLTRPLAEEKYRLAAVPESGVPVTITTLGDSMEEFRAIVAAEEKLIAELEAEWEGVTDEIRELGQTIQYGSLTEEEFAAGMRPTNGVDAAVIEALRREVVDVADEFEAGVREMKEAEKALKRRQERFLADTIRTMGEL</sequence>
<proteinExistence type="predicted"/>
<feature type="region of interest" description="Disordered" evidence="2">
    <location>
        <begin position="91"/>
        <end position="110"/>
    </location>
</feature>
<feature type="region of interest" description="Disordered" evidence="2">
    <location>
        <begin position="59"/>
        <end position="86"/>
    </location>
</feature>
<protein>
    <submittedName>
        <fullName evidence="3">Uncharacterized protein</fullName>
    </submittedName>
</protein>